<keyword evidence="2" id="KW-1133">Transmembrane helix</keyword>
<feature type="transmembrane region" description="Helical" evidence="2">
    <location>
        <begin position="7"/>
        <end position="29"/>
    </location>
</feature>
<dbReference type="CDD" id="cd05830">
    <property type="entry name" value="Sortase_E"/>
    <property type="match status" value="1"/>
</dbReference>
<keyword evidence="2" id="KW-0812">Transmembrane</keyword>
<dbReference type="NCBIfam" id="TIGR01076">
    <property type="entry name" value="sortase_fam"/>
    <property type="match status" value="1"/>
</dbReference>
<dbReference type="EMBL" id="BART01001084">
    <property type="protein sequence ID" value="GAG61922.1"/>
    <property type="molecule type" value="Genomic_DNA"/>
</dbReference>
<evidence type="ECO:0000313" key="3">
    <source>
        <dbReference type="EMBL" id="GAG61922.1"/>
    </source>
</evidence>
<dbReference type="InterPro" id="IPR042003">
    <property type="entry name" value="Sortase_E"/>
</dbReference>
<keyword evidence="2" id="KW-0472">Membrane</keyword>
<dbReference type="AlphaFoldDB" id="X0ZVF7"/>
<dbReference type="SUPFAM" id="SSF63817">
    <property type="entry name" value="Sortase"/>
    <property type="match status" value="1"/>
</dbReference>
<proteinExistence type="predicted"/>
<evidence type="ECO:0000256" key="2">
    <source>
        <dbReference type="SAM" id="Phobius"/>
    </source>
</evidence>
<reference evidence="3" key="1">
    <citation type="journal article" date="2014" name="Front. Microbiol.">
        <title>High frequency of phylogenetically diverse reductive dehalogenase-homologous genes in deep subseafloor sedimentary metagenomes.</title>
        <authorList>
            <person name="Kawai M."/>
            <person name="Futagami T."/>
            <person name="Toyoda A."/>
            <person name="Takaki Y."/>
            <person name="Nishi S."/>
            <person name="Hori S."/>
            <person name="Arai W."/>
            <person name="Tsubouchi T."/>
            <person name="Morono Y."/>
            <person name="Uchiyama I."/>
            <person name="Ito T."/>
            <person name="Fujiyama A."/>
            <person name="Inagaki F."/>
            <person name="Takami H."/>
        </authorList>
    </citation>
    <scope>NUCLEOTIDE SEQUENCE</scope>
    <source>
        <strain evidence="3">Expedition CK06-06</strain>
    </source>
</reference>
<sequence>MRSLKNIIFRISAIILVIIGILLIAYPTYTNYVSRRRQEELLSSWEEQEKLIQVSVIETPKEETEEEKPEEETTELEVIEPPELGEAFGTIEIPAIDLKGIIYEGTEKPILKNGPGHIVGTTIPGRVGTCAISGHRTTYGAPFNKLDELFPGDKIIIETNYGEFTYILSELKIVEPTDVYILESTLYPSLILTSCHPKYSAAQRLIAFAYLEGYDPADYETKFLDKYEKLK</sequence>
<dbReference type="Pfam" id="PF04203">
    <property type="entry name" value="Sortase"/>
    <property type="match status" value="1"/>
</dbReference>
<gene>
    <name evidence="3" type="ORF">S01H4_04142</name>
</gene>
<dbReference type="InterPro" id="IPR005754">
    <property type="entry name" value="Sortase"/>
</dbReference>
<dbReference type="InterPro" id="IPR023365">
    <property type="entry name" value="Sortase_dom-sf"/>
</dbReference>
<accession>X0ZVF7</accession>
<protein>
    <recommendedName>
        <fullName evidence="4">Sortase</fullName>
    </recommendedName>
</protein>
<organism evidence="3">
    <name type="scientific">marine sediment metagenome</name>
    <dbReference type="NCBI Taxonomy" id="412755"/>
    <lineage>
        <taxon>unclassified sequences</taxon>
        <taxon>metagenomes</taxon>
        <taxon>ecological metagenomes</taxon>
    </lineage>
</organism>
<dbReference type="GO" id="GO:0016787">
    <property type="term" value="F:hydrolase activity"/>
    <property type="evidence" value="ECO:0007669"/>
    <property type="project" value="UniProtKB-KW"/>
</dbReference>
<evidence type="ECO:0008006" key="4">
    <source>
        <dbReference type="Google" id="ProtNLM"/>
    </source>
</evidence>
<keyword evidence="1" id="KW-0378">Hydrolase</keyword>
<evidence type="ECO:0000256" key="1">
    <source>
        <dbReference type="ARBA" id="ARBA00022801"/>
    </source>
</evidence>
<name>X0ZVF7_9ZZZZ</name>
<dbReference type="Gene3D" id="2.40.260.10">
    <property type="entry name" value="Sortase"/>
    <property type="match status" value="1"/>
</dbReference>
<comment type="caution">
    <text evidence="3">The sequence shown here is derived from an EMBL/GenBank/DDBJ whole genome shotgun (WGS) entry which is preliminary data.</text>
</comment>